<dbReference type="GeneID" id="94425305"/>
<evidence type="ECO:0000259" key="1">
    <source>
        <dbReference type="Pfam" id="PF18161"/>
    </source>
</evidence>
<dbReference type="OrthoDB" id="328439at2759"/>
<dbReference type="EMBL" id="MIGC01000782">
    <property type="protein sequence ID" value="PHJ24255.1"/>
    <property type="molecule type" value="Genomic_DNA"/>
</dbReference>
<proteinExistence type="predicted"/>
<keyword evidence="3" id="KW-1185">Reference proteome</keyword>
<gene>
    <name evidence="2" type="ORF">CSUI_001891</name>
</gene>
<comment type="caution">
    <text evidence="2">The sequence shown here is derived from an EMBL/GenBank/DDBJ whole genome shotgun (WGS) entry which is preliminary data.</text>
</comment>
<reference evidence="2 3" key="1">
    <citation type="journal article" date="2017" name="Int. J. Parasitol.">
        <title>The genome of the protozoan parasite Cystoisospora suis and a reverse vaccinology approach to identify vaccine candidates.</title>
        <authorList>
            <person name="Palmieri N."/>
            <person name="Shrestha A."/>
            <person name="Ruttkowski B."/>
            <person name="Beck T."/>
            <person name="Vogl C."/>
            <person name="Tomley F."/>
            <person name="Blake D.P."/>
            <person name="Joachim A."/>
        </authorList>
    </citation>
    <scope>NUCLEOTIDE SEQUENCE [LARGE SCALE GENOMIC DNA]</scope>
    <source>
        <strain evidence="2 3">Wien I</strain>
    </source>
</reference>
<name>A0A2C6LAT2_9APIC</name>
<dbReference type="InterPro" id="IPR041316">
    <property type="entry name" value="ISP1_C"/>
</dbReference>
<dbReference type="Proteomes" id="UP000221165">
    <property type="component" value="Unassembled WGS sequence"/>
</dbReference>
<feature type="domain" description="ISP1 C-terminal" evidence="1">
    <location>
        <begin position="47"/>
        <end position="150"/>
    </location>
</feature>
<evidence type="ECO:0000313" key="3">
    <source>
        <dbReference type="Proteomes" id="UP000221165"/>
    </source>
</evidence>
<accession>A0A2C6LAT2</accession>
<sequence length="159" mass="17212">MGNACQSCCGDSVETQMEIEAPEAAGKGGRPSGGAREDITKNYTPDMLVKLQNGFHIDLILQDKSRLDCVVKLLPDNSGIELSCDRKSRVIKFSDIRTVLYTPEQLKRVDYSAGISGTDYCVALHLAASGNCIPLFFANASDRDCFATTVEKLRSSPSA</sequence>
<organism evidence="2 3">
    <name type="scientific">Cystoisospora suis</name>
    <dbReference type="NCBI Taxonomy" id="483139"/>
    <lineage>
        <taxon>Eukaryota</taxon>
        <taxon>Sar</taxon>
        <taxon>Alveolata</taxon>
        <taxon>Apicomplexa</taxon>
        <taxon>Conoidasida</taxon>
        <taxon>Coccidia</taxon>
        <taxon>Eucoccidiorida</taxon>
        <taxon>Eimeriorina</taxon>
        <taxon>Sarcocystidae</taxon>
        <taxon>Cystoisospora</taxon>
    </lineage>
</organism>
<dbReference type="Pfam" id="PF18161">
    <property type="entry name" value="ISP1_C"/>
    <property type="match status" value="1"/>
</dbReference>
<dbReference type="AlphaFoldDB" id="A0A2C6LAT2"/>
<protein>
    <submittedName>
        <fullName evidence="2">Imc sub-compartment protein isp2</fullName>
    </submittedName>
</protein>
<dbReference type="InterPro" id="IPR011993">
    <property type="entry name" value="PH-like_dom_sf"/>
</dbReference>
<dbReference type="RefSeq" id="XP_067925928.1">
    <property type="nucleotide sequence ID" value="XM_068062094.1"/>
</dbReference>
<dbReference type="Gene3D" id="2.30.29.30">
    <property type="entry name" value="Pleckstrin-homology domain (PH domain)/Phosphotyrosine-binding domain (PTB)"/>
    <property type="match status" value="1"/>
</dbReference>
<evidence type="ECO:0000313" key="2">
    <source>
        <dbReference type="EMBL" id="PHJ24255.1"/>
    </source>
</evidence>
<dbReference type="VEuPathDB" id="ToxoDB:CSUI_001891"/>